<dbReference type="GO" id="GO:0005581">
    <property type="term" value="C:collagen trimer"/>
    <property type="evidence" value="ECO:0007669"/>
    <property type="project" value="UniProtKB-KW"/>
</dbReference>
<dbReference type="AlphaFoldDB" id="A0A1A8HMA7"/>
<reference evidence="1" key="1">
    <citation type="submission" date="2016-05" db="EMBL/GenBank/DDBJ databases">
        <authorList>
            <person name="Lavstsen T."/>
            <person name="Jespersen J.S."/>
        </authorList>
    </citation>
    <scope>NUCLEOTIDE SEQUENCE</scope>
    <source>
        <tissue evidence="1">Brain</tissue>
    </source>
</reference>
<evidence type="ECO:0000313" key="1">
    <source>
        <dbReference type="EMBL" id="SBQ86319.1"/>
    </source>
</evidence>
<feature type="non-terminal residue" evidence="1">
    <location>
        <position position="123"/>
    </location>
</feature>
<reference evidence="1" key="2">
    <citation type="submission" date="2016-06" db="EMBL/GenBank/DDBJ databases">
        <title>The genome of a short-lived fish provides insights into sex chromosome evolution and the genetic control of aging.</title>
        <authorList>
            <person name="Reichwald K."/>
            <person name="Felder M."/>
            <person name="Petzold A."/>
            <person name="Koch P."/>
            <person name="Groth M."/>
            <person name="Platzer M."/>
        </authorList>
    </citation>
    <scope>NUCLEOTIDE SEQUENCE</scope>
    <source>
        <tissue evidence="1">Brain</tissue>
    </source>
</reference>
<name>A0A1A8HMA7_NOTKU</name>
<accession>A0A1A8HMA7</accession>
<dbReference type="EMBL" id="HAED01000474">
    <property type="protein sequence ID" value="SBQ86319.1"/>
    <property type="molecule type" value="Transcribed_RNA"/>
</dbReference>
<keyword evidence="1" id="KW-0176">Collagen</keyword>
<proteinExistence type="predicted"/>
<organism evidence="1">
    <name type="scientific">Nothobranchius kuhntae</name>
    <name type="common">Beira killifish</name>
    <dbReference type="NCBI Taxonomy" id="321403"/>
    <lineage>
        <taxon>Eukaryota</taxon>
        <taxon>Metazoa</taxon>
        <taxon>Chordata</taxon>
        <taxon>Craniata</taxon>
        <taxon>Vertebrata</taxon>
        <taxon>Euteleostomi</taxon>
        <taxon>Actinopterygii</taxon>
        <taxon>Neopterygii</taxon>
        <taxon>Teleostei</taxon>
        <taxon>Neoteleostei</taxon>
        <taxon>Acanthomorphata</taxon>
        <taxon>Ovalentaria</taxon>
        <taxon>Atherinomorphae</taxon>
        <taxon>Cyprinodontiformes</taxon>
        <taxon>Nothobranchiidae</taxon>
        <taxon>Nothobranchius</taxon>
    </lineage>
</organism>
<gene>
    <name evidence="1" type="primary">COL20A1</name>
</gene>
<feature type="non-terminal residue" evidence="1">
    <location>
        <position position="1"/>
    </location>
</feature>
<sequence length="123" mass="12975">AGPPLSEMLALVHVSPLGPIGQLPTFVRYLEPNPQSKSECVVAHTLTSVQKGVTMAQLLNPTSQEVMLREGTHLGVIFCRGAGCSEPIMKTVPSVVLTDTPPHVADGFFRQPITNGTVGSTAN</sequence>
<protein>
    <submittedName>
        <fullName evidence="1">Collagen, type XX, alpha 1</fullName>
    </submittedName>
</protein>